<name>A0A6G1DDN3_9ORYZ</name>
<gene>
    <name evidence="4" type="ORF">E2562_002988</name>
</gene>
<keyword evidence="1" id="KW-0694">RNA-binding</keyword>
<feature type="domain" description="RRM" evidence="3">
    <location>
        <begin position="51"/>
        <end position="105"/>
    </location>
</feature>
<reference evidence="4 5" key="1">
    <citation type="submission" date="2019-11" db="EMBL/GenBank/DDBJ databases">
        <title>Whole genome sequence of Oryza granulata.</title>
        <authorList>
            <person name="Li W."/>
        </authorList>
    </citation>
    <scope>NUCLEOTIDE SEQUENCE [LARGE SCALE GENOMIC DNA]</scope>
    <source>
        <strain evidence="5">cv. Menghai</strain>
        <tissue evidence="4">Leaf</tissue>
    </source>
</reference>
<dbReference type="InterPro" id="IPR000504">
    <property type="entry name" value="RRM_dom"/>
</dbReference>
<dbReference type="EMBL" id="SPHZ02000006">
    <property type="protein sequence ID" value="KAF0910546.1"/>
    <property type="molecule type" value="Genomic_DNA"/>
</dbReference>
<organism evidence="4 5">
    <name type="scientific">Oryza meyeriana var. granulata</name>
    <dbReference type="NCBI Taxonomy" id="110450"/>
    <lineage>
        <taxon>Eukaryota</taxon>
        <taxon>Viridiplantae</taxon>
        <taxon>Streptophyta</taxon>
        <taxon>Embryophyta</taxon>
        <taxon>Tracheophyta</taxon>
        <taxon>Spermatophyta</taxon>
        <taxon>Magnoliopsida</taxon>
        <taxon>Liliopsida</taxon>
        <taxon>Poales</taxon>
        <taxon>Poaceae</taxon>
        <taxon>BOP clade</taxon>
        <taxon>Oryzoideae</taxon>
        <taxon>Oryzeae</taxon>
        <taxon>Oryzinae</taxon>
        <taxon>Oryza</taxon>
        <taxon>Oryza meyeriana</taxon>
    </lineage>
</organism>
<dbReference type="SUPFAM" id="SSF54928">
    <property type="entry name" value="RNA-binding domain, RBD"/>
    <property type="match status" value="1"/>
</dbReference>
<dbReference type="AlphaFoldDB" id="A0A6G1DDN3"/>
<dbReference type="InterPro" id="IPR012677">
    <property type="entry name" value="Nucleotide-bd_a/b_plait_sf"/>
</dbReference>
<dbReference type="Gene3D" id="3.30.70.330">
    <property type="match status" value="1"/>
</dbReference>
<evidence type="ECO:0000259" key="3">
    <source>
        <dbReference type="PROSITE" id="PS50102"/>
    </source>
</evidence>
<sequence>MRRGRAAHTSTAETAKTPVLTGPPGPVVPFTFSKTAGPTCHPKARAGGGCVCRVSVRSAESELRAHFSQFGKVAYIGTPKNKLTGASRGFAFVQFVSPDAAARGP</sequence>
<dbReference type="OrthoDB" id="696777at2759"/>
<dbReference type="Proteomes" id="UP000479710">
    <property type="component" value="Unassembled WGS sequence"/>
</dbReference>
<dbReference type="InterPro" id="IPR035979">
    <property type="entry name" value="RBD_domain_sf"/>
</dbReference>
<accession>A0A6G1DDN3</accession>
<dbReference type="Pfam" id="PF00076">
    <property type="entry name" value="RRM_1"/>
    <property type="match status" value="1"/>
</dbReference>
<evidence type="ECO:0000313" key="4">
    <source>
        <dbReference type="EMBL" id="KAF0910546.1"/>
    </source>
</evidence>
<protein>
    <recommendedName>
        <fullName evidence="3">RRM domain-containing protein</fullName>
    </recommendedName>
</protein>
<feature type="region of interest" description="Disordered" evidence="2">
    <location>
        <begin position="1"/>
        <end position="24"/>
    </location>
</feature>
<dbReference type="PROSITE" id="PS50102">
    <property type="entry name" value="RRM"/>
    <property type="match status" value="1"/>
</dbReference>
<evidence type="ECO:0000313" key="5">
    <source>
        <dbReference type="Proteomes" id="UP000479710"/>
    </source>
</evidence>
<evidence type="ECO:0000256" key="2">
    <source>
        <dbReference type="SAM" id="MobiDB-lite"/>
    </source>
</evidence>
<evidence type="ECO:0000256" key="1">
    <source>
        <dbReference type="PROSITE-ProRule" id="PRU00176"/>
    </source>
</evidence>
<keyword evidence="5" id="KW-1185">Reference proteome</keyword>
<comment type="caution">
    <text evidence="4">The sequence shown here is derived from an EMBL/GenBank/DDBJ whole genome shotgun (WGS) entry which is preliminary data.</text>
</comment>
<proteinExistence type="predicted"/>
<dbReference type="GO" id="GO:0003723">
    <property type="term" value="F:RNA binding"/>
    <property type="evidence" value="ECO:0007669"/>
    <property type="project" value="UniProtKB-UniRule"/>
</dbReference>